<gene>
    <name evidence="2" type="ORF">ACFP1K_11420</name>
</gene>
<dbReference type="SUPFAM" id="SSF55729">
    <property type="entry name" value="Acyl-CoA N-acyltransferases (Nat)"/>
    <property type="match status" value="1"/>
</dbReference>
<dbReference type="PROSITE" id="PS51186">
    <property type="entry name" value="GNAT"/>
    <property type="match status" value="1"/>
</dbReference>
<evidence type="ECO:0000313" key="2">
    <source>
        <dbReference type="EMBL" id="MFC6081768.1"/>
    </source>
</evidence>
<dbReference type="GO" id="GO:0016746">
    <property type="term" value="F:acyltransferase activity"/>
    <property type="evidence" value="ECO:0007669"/>
    <property type="project" value="UniProtKB-KW"/>
</dbReference>
<dbReference type="Proteomes" id="UP001596137">
    <property type="component" value="Unassembled WGS sequence"/>
</dbReference>
<feature type="domain" description="N-acetyltransferase" evidence="1">
    <location>
        <begin position="3"/>
        <end position="180"/>
    </location>
</feature>
<evidence type="ECO:0000259" key="1">
    <source>
        <dbReference type="PROSITE" id="PS51186"/>
    </source>
</evidence>
<evidence type="ECO:0000313" key="3">
    <source>
        <dbReference type="Proteomes" id="UP001596137"/>
    </source>
</evidence>
<dbReference type="InterPro" id="IPR016181">
    <property type="entry name" value="Acyl_CoA_acyltransferase"/>
</dbReference>
<dbReference type="RefSeq" id="WP_380750359.1">
    <property type="nucleotide sequence ID" value="NZ_JBHSRF010000011.1"/>
</dbReference>
<protein>
    <submittedName>
        <fullName evidence="2">GNAT family N-acetyltransferase</fullName>
        <ecNumber evidence="2">2.3.1.-</ecNumber>
    </submittedName>
</protein>
<dbReference type="EC" id="2.3.1.-" evidence="2"/>
<dbReference type="EMBL" id="JBHSRF010000011">
    <property type="protein sequence ID" value="MFC6081768.1"/>
    <property type="molecule type" value="Genomic_DNA"/>
</dbReference>
<comment type="caution">
    <text evidence="2">The sequence shown here is derived from an EMBL/GenBank/DDBJ whole genome shotgun (WGS) entry which is preliminary data.</text>
</comment>
<reference evidence="3" key="1">
    <citation type="journal article" date="2019" name="Int. J. Syst. Evol. Microbiol.">
        <title>The Global Catalogue of Microorganisms (GCM) 10K type strain sequencing project: providing services to taxonomists for standard genome sequencing and annotation.</title>
        <authorList>
            <consortium name="The Broad Institute Genomics Platform"/>
            <consortium name="The Broad Institute Genome Sequencing Center for Infectious Disease"/>
            <person name="Wu L."/>
            <person name="Ma J."/>
        </authorList>
    </citation>
    <scope>NUCLEOTIDE SEQUENCE [LARGE SCALE GENOMIC DNA]</scope>
    <source>
        <strain evidence="3">JCM 30346</strain>
    </source>
</reference>
<dbReference type="InterPro" id="IPR000182">
    <property type="entry name" value="GNAT_dom"/>
</dbReference>
<name>A0ABW1NFV1_9ACTN</name>
<proteinExistence type="predicted"/>
<keyword evidence="3" id="KW-1185">Reference proteome</keyword>
<keyword evidence="2" id="KW-0012">Acyltransferase</keyword>
<keyword evidence="2" id="KW-0808">Transferase</keyword>
<organism evidence="2 3">
    <name type="scientific">Sphaerisporangium aureirubrum</name>
    <dbReference type="NCBI Taxonomy" id="1544736"/>
    <lineage>
        <taxon>Bacteria</taxon>
        <taxon>Bacillati</taxon>
        <taxon>Actinomycetota</taxon>
        <taxon>Actinomycetes</taxon>
        <taxon>Streptosporangiales</taxon>
        <taxon>Streptosporangiaceae</taxon>
        <taxon>Sphaerisporangium</taxon>
    </lineage>
</organism>
<dbReference type="Pfam" id="PF00583">
    <property type="entry name" value="Acetyltransf_1"/>
    <property type="match status" value="1"/>
</dbReference>
<dbReference type="Gene3D" id="3.40.630.30">
    <property type="match status" value="1"/>
</dbReference>
<accession>A0ABW1NFV1</accession>
<sequence length="181" mass="20551">MGIEYRRLDARVAAERLDELTEVYLEVYGEPPYGWGEEHAGLFRDRFDVQRRQEGFDLVTAREGGRLVGFGFGVTLRPASPWWQNLLSPLSEEMTAERPGRTWALVELVVRAPWRRRHVAETIHDMLLGGRTEERATLTVLPQAAPALAAYRKWGWQQIGEKRNPLPGSPVFGVMVRGLGV</sequence>